<dbReference type="InterPro" id="IPR021765">
    <property type="entry name" value="UstYa-like"/>
</dbReference>
<proteinExistence type="inferred from homology"/>
<keyword evidence="3" id="KW-0472">Membrane</keyword>
<keyword evidence="3" id="KW-0812">Transmembrane</keyword>
<protein>
    <submittedName>
        <fullName evidence="4">Cyclochlorotine biosynthesis protein O</fullName>
    </submittedName>
</protein>
<dbReference type="PANTHER" id="PTHR33365:SF7">
    <property type="entry name" value="TAT PATHWAY SIGNAL SEQUENCE"/>
    <property type="match status" value="1"/>
</dbReference>
<keyword evidence="3" id="KW-1133">Transmembrane helix</keyword>
<evidence type="ECO:0000313" key="5">
    <source>
        <dbReference type="Proteomes" id="UP001390339"/>
    </source>
</evidence>
<organism evidence="4 5">
    <name type="scientific">Apiospora arundinis</name>
    <dbReference type="NCBI Taxonomy" id="335852"/>
    <lineage>
        <taxon>Eukaryota</taxon>
        <taxon>Fungi</taxon>
        <taxon>Dikarya</taxon>
        <taxon>Ascomycota</taxon>
        <taxon>Pezizomycotina</taxon>
        <taxon>Sordariomycetes</taxon>
        <taxon>Xylariomycetidae</taxon>
        <taxon>Amphisphaeriales</taxon>
        <taxon>Apiosporaceae</taxon>
        <taxon>Apiospora</taxon>
    </lineage>
</organism>
<dbReference type="EMBL" id="JAPCWZ010000007">
    <property type="protein sequence ID" value="KAK8855107.1"/>
    <property type="molecule type" value="Genomic_DNA"/>
</dbReference>
<dbReference type="PANTHER" id="PTHR33365">
    <property type="entry name" value="YALI0B05434P"/>
    <property type="match status" value="1"/>
</dbReference>
<accession>A0ABR2HZ92</accession>
<dbReference type="Proteomes" id="UP001390339">
    <property type="component" value="Unassembled WGS sequence"/>
</dbReference>
<name>A0ABR2HZ92_9PEZI</name>
<dbReference type="Pfam" id="PF11807">
    <property type="entry name" value="UstYa"/>
    <property type="match status" value="1"/>
</dbReference>
<evidence type="ECO:0000256" key="1">
    <source>
        <dbReference type="ARBA" id="ARBA00035112"/>
    </source>
</evidence>
<feature type="transmembrane region" description="Helical" evidence="3">
    <location>
        <begin position="38"/>
        <end position="59"/>
    </location>
</feature>
<evidence type="ECO:0000313" key="4">
    <source>
        <dbReference type="EMBL" id="KAK8855107.1"/>
    </source>
</evidence>
<evidence type="ECO:0000256" key="2">
    <source>
        <dbReference type="SAM" id="MobiDB-lite"/>
    </source>
</evidence>
<sequence>MAYEEMNPFLEGNDDDATQKPHESQPCGKQRHLLTVSLLMNILLLVVCAMLSTAIVRLATVSPNINHDKFHTDGEMEDPYSPANEVIEYEYRSMVANDTRFTGYPTKRWERSMHELMNGTLLRITDEELALQEYDSIPLKGGGYAGGLGVGHNLHCVKQIKKFLYREYFYPGLERNQEEFNYTQAHADHCLDFIRQSIMCHLDYSLYTVYWGERYEDIPRHNLPGVMKCVNWNRLHKWMMARSTSMDMLLREREMSGSGIHLT</sequence>
<comment type="caution">
    <text evidence="4">The sequence shown here is derived from an EMBL/GenBank/DDBJ whole genome shotgun (WGS) entry which is preliminary data.</text>
</comment>
<feature type="region of interest" description="Disordered" evidence="2">
    <location>
        <begin position="1"/>
        <end position="28"/>
    </location>
</feature>
<comment type="similarity">
    <text evidence="1">Belongs to the ustYa family.</text>
</comment>
<gene>
    <name evidence="4" type="ORF">PGQ11_011019</name>
</gene>
<evidence type="ECO:0000256" key="3">
    <source>
        <dbReference type="SAM" id="Phobius"/>
    </source>
</evidence>
<reference evidence="4 5" key="1">
    <citation type="journal article" date="2024" name="IMA Fungus">
        <title>Apiospora arundinis, a panoply of carbohydrate-active enzymes and secondary metabolites.</title>
        <authorList>
            <person name="Sorensen T."/>
            <person name="Petersen C."/>
            <person name="Muurmann A.T."/>
            <person name="Christiansen J.V."/>
            <person name="Brundto M.L."/>
            <person name="Overgaard C.K."/>
            <person name="Boysen A.T."/>
            <person name="Wollenberg R.D."/>
            <person name="Larsen T.O."/>
            <person name="Sorensen J.L."/>
            <person name="Nielsen K.L."/>
            <person name="Sondergaard T.E."/>
        </authorList>
    </citation>
    <scope>NUCLEOTIDE SEQUENCE [LARGE SCALE GENOMIC DNA]</scope>
    <source>
        <strain evidence="4 5">AAU 773</strain>
    </source>
</reference>
<keyword evidence="5" id="KW-1185">Reference proteome</keyword>